<dbReference type="InterPro" id="IPR050553">
    <property type="entry name" value="Thioredoxin_ResA/DsbE_sf"/>
</dbReference>
<comment type="caution">
    <text evidence="4">The sequence shown here is derived from an EMBL/GenBank/DDBJ whole genome shotgun (WGS) entry which is preliminary data.</text>
</comment>
<proteinExistence type="predicted"/>
<keyword evidence="5" id="KW-1185">Reference proteome</keyword>
<feature type="signal peptide" evidence="2">
    <location>
        <begin position="1"/>
        <end position="25"/>
    </location>
</feature>
<dbReference type="PROSITE" id="PS51352">
    <property type="entry name" value="THIOREDOXIN_2"/>
    <property type="match status" value="1"/>
</dbReference>
<evidence type="ECO:0000259" key="3">
    <source>
        <dbReference type="PROSITE" id="PS51352"/>
    </source>
</evidence>
<dbReference type="Pfam" id="PF08534">
    <property type="entry name" value="Redoxin"/>
    <property type="match status" value="1"/>
</dbReference>
<dbReference type="PANTHER" id="PTHR42852">
    <property type="entry name" value="THIOL:DISULFIDE INTERCHANGE PROTEIN DSBE"/>
    <property type="match status" value="1"/>
</dbReference>
<name>A0A849JU78_9MICO</name>
<dbReference type="PROSITE" id="PS51257">
    <property type="entry name" value="PROKAR_LIPOPROTEIN"/>
    <property type="match status" value="1"/>
</dbReference>
<feature type="compositionally biased region" description="Acidic residues" evidence="1">
    <location>
        <begin position="39"/>
        <end position="63"/>
    </location>
</feature>
<keyword evidence="2" id="KW-0732">Signal</keyword>
<dbReference type="Gene3D" id="3.40.30.10">
    <property type="entry name" value="Glutaredoxin"/>
    <property type="match status" value="1"/>
</dbReference>
<dbReference type="InterPro" id="IPR036249">
    <property type="entry name" value="Thioredoxin-like_sf"/>
</dbReference>
<dbReference type="RefSeq" id="WP_171246373.1">
    <property type="nucleotide sequence ID" value="NZ_JABFAJ010000009.1"/>
</dbReference>
<evidence type="ECO:0000256" key="1">
    <source>
        <dbReference type="SAM" id="MobiDB-lite"/>
    </source>
</evidence>
<evidence type="ECO:0000313" key="4">
    <source>
        <dbReference type="EMBL" id="NNU26862.1"/>
    </source>
</evidence>
<dbReference type="AlphaFoldDB" id="A0A849JU78"/>
<dbReference type="EMBL" id="JABFAJ010000009">
    <property type="protein sequence ID" value="NNU26862.1"/>
    <property type="molecule type" value="Genomic_DNA"/>
</dbReference>
<evidence type="ECO:0000256" key="2">
    <source>
        <dbReference type="SAM" id="SignalP"/>
    </source>
</evidence>
<evidence type="ECO:0000313" key="5">
    <source>
        <dbReference type="Proteomes" id="UP000557204"/>
    </source>
</evidence>
<reference evidence="4 5" key="1">
    <citation type="submission" date="2020-05" db="EMBL/GenBank/DDBJ databases">
        <title>Genome sequence of Isoptericola sp. JC619 isolated from Chilika lagoon, India.</title>
        <authorList>
            <person name="Kumar D."/>
            <person name="Appam K."/>
            <person name="Gandham S."/>
            <person name="Uppada J."/>
            <person name="Sasikala C."/>
            <person name="Venkata Ramana C."/>
        </authorList>
    </citation>
    <scope>NUCLEOTIDE SEQUENCE [LARGE SCALE GENOMIC DNA]</scope>
    <source>
        <strain evidence="4 5">JC619</strain>
    </source>
</reference>
<dbReference type="InterPro" id="IPR013766">
    <property type="entry name" value="Thioredoxin_domain"/>
</dbReference>
<dbReference type="SUPFAM" id="SSF52833">
    <property type="entry name" value="Thioredoxin-like"/>
    <property type="match status" value="1"/>
</dbReference>
<feature type="domain" description="Thioredoxin" evidence="3">
    <location>
        <begin position="70"/>
        <end position="207"/>
    </location>
</feature>
<sequence>MRTTRGAATAAVTLTLLLAAGCATEEDTSAGGASTTTEMSEEPADEEMSGAEDDATAEEEMSEGEGAGDMASGDAAPVYDFSATTLDGGTFEGSELAGSPAVLWFWAPWCPTCIGQIPTVTGLAEDYDGEVAVVGVGGLDDAEAIREMAENDIAGPTHLVDDAGEVWQHFGMTQQSTFVVLDAEGEVVLEGQVPGSELESVVADLAG</sequence>
<dbReference type="PANTHER" id="PTHR42852:SF17">
    <property type="entry name" value="THIOREDOXIN-LIKE PROTEIN HI_1115"/>
    <property type="match status" value="1"/>
</dbReference>
<feature type="region of interest" description="Disordered" evidence="1">
    <location>
        <begin position="25"/>
        <end position="74"/>
    </location>
</feature>
<gene>
    <name evidence="4" type="ORF">HLI28_04790</name>
</gene>
<dbReference type="Proteomes" id="UP000557204">
    <property type="component" value="Unassembled WGS sequence"/>
</dbReference>
<dbReference type="InterPro" id="IPR013740">
    <property type="entry name" value="Redoxin"/>
</dbReference>
<feature type="chain" id="PRO_5033022634" evidence="2">
    <location>
        <begin position="26"/>
        <end position="207"/>
    </location>
</feature>
<protein>
    <submittedName>
        <fullName evidence="4">Redoxin family protein</fullName>
    </submittedName>
</protein>
<dbReference type="GO" id="GO:0016491">
    <property type="term" value="F:oxidoreductase activity"/>
    <property type="evidence" value="ECO:0007669"/>
    <property type="project" value="InterPro"/>
</dbReference>
<accession>A0A849JU78</accession>
<organism evidence="4 5">
    <name type="scientific">Isoptericola sediminis</name>
    <dbReference type="NCBI Taxonomy" id="2733572"/>
    <lineage>
        <taxon>Bacteria</taxon>
        <taxon>Bacillati</taxon>
        <taxon>Actinomycetota</taxon>
        <taxon>Actinomycetes</taxon>
        <taxon>Micrococcales</taxon>
        <taxon>Promicromonosporaceae</taxon>
        <taxon>Isoptericola</taxon>
    </lineage>
</organism>